<feature type="compositionally biased region" description="Acidic residues" evidence="1">
    <location>
        <begin position="221"/>
        <end position="234"/>
    </location>
</feature>
<evidence type="ECO:0000313" key="4">
    <source>
        <dbReference type="Proteomes" id="UP000005220"/>
    </source>
</evidence>
<feature type="compositionally biased region" description="Low complexity" evidence="1">
    <location>
        <begin position="253"/>
        <end position="271"/>
    </location>
</feature>
<proteinExistence type="predicted"/>
<dbReference type="GeneID" id="13882442"/>
<dbReference type="CDD" id="cd10567">
    <property type="entry name" value="SWIB-MDM2_like"/>
    <property type="match status" value="1"/>
</dbReference>
<dbReference type="SMART" id="SM00151">
    <property type="entry name" value="SWIB"/>
    <property type="match status" value="1"/>
</dbReference>
<sequence>MSQGEEHPEDVSSFIPYIEAVVPIVASAETDLESIKLLIEDTFLCDLEPYKQDIDDLVRKRRNAFEEITENCISREEMKARQRKLVKDLIHRDSKQTAHDAYHRKRKKTSKSQVSEQRVQLSKDLEELLGLRQSTRAELVRLLWKYIEKNGLQNSDDEQEVFSDEKMRKVFGEKIDEFSINTILQRHTIDLPNNDPKKKKNMVNIEIEISNPSSSGSSGSSDDDEDDEDDEDGQEKEQETGGSKSADEFNTRSSISNEDSSDEISSSGYYSVDEFPNDPESDKPNGGLQGPSKESSSGIRSSGSPNENSSGVEDSVLSYQSPVDFSDVGQ</sequence>
<organism evidence="3 4">
    <name type="scientific">Kazachstania africana (strain ATCC 22294 / BCRC 22015 / CBS 2517 / CECT 1963 / NBRC 1671 / NRRL Y-8276)</name>
    <name type="common">Yeast</name>
    <name type="synonym">Kluyveromyces africanus</name>
    <dbReference type="NCBI Taxonomy" id="1071382"/>
    <lineage>
        <taxon>Eukaryota</taxon>
        <taxon>Fungi</taxon>
        <taxon>Dikarya</taxon>
        <taxon>Ascomycota</taxon>
        <taxon>Saccharomycotina</taxon>
        <taxon>Saccharomycetes</taxon>
        <taxon>Saccharomycetales</taxon>
        <taxon>Saccharomycetaceae</taxon>
        <taxon>Kazachstania</taxon>
    </lineage>
</organism>
<dbReference type="OrthoDB" id="10251073at2759"/>
<dbReference type="InterPro" id="IPR003121">
    <property type="entry name" value="SWIB_MDM2_domain"/>
</dbReference>
<feature type="region of interest" description="Disordered" evidence="1">
    <location>
        <begin position="208"/>
        <end position="330"/>
    </location>
</feature>
<dbReference type="HOGENOM" id="CLU_842156_0_0_1"/>
<evidence type="ECO:0000313" key="3">
    <source>
        <dbReference type="EMBL" id="CCF55868.1"/>
    </source>
</evidence>
<gene>
    <name evidence="3" type="primary">KAFR0A04330</name>
    <name evidence="3" type="ORF">KAFR_0A04330</name>
</gene>
<keyword evidence="4" id="KW-1185">Reference proteome</keyword>
<dbReference type="InterPro" id="IPR036885">
    <property type="entry name" value="SWIB_MDM2_dom_sf"/>
</dbReference>
<dbReference type="RefSeq" id="XP_003955003.1">
    <property type="nucleotide sequence ID" value="XM_003954954.1"/>
</dbReference>
<dbReference type="PROSITE" id="PS51925">
    <property type="entry name" value="SWIB_MDM2"/>
    <property type="match status" value="1"/>
</dbReference>
<reference evidence="3 4" key="1">
    <citation type="journal article" date="2011" name="Proc. Natl. Acad. Sci. U.S.A.">
        <title>Evolutionary erosion of yeast sex chromosomes by mating-type switching accidents.</title>
        <authorList>
            <person name="Gordon J.L."/>
            <person name="Armisen D."/>
            <person name="Proux-Wera E."/>
            <person name="Oheigeartaigh S.S."/>
            <person name="Byrne K.P."/>
            <person name="Wolfe K.H."/>
        </authorList>
    </citation>
    <scope>NUCLEOTIDE SEQUENCE [LARGE SCALE GENOMIC DNA]</scope>
    <source>
        <strain evidence="4">ATCC 22294 / BCRC 22015 / CBS 2517 / CECT 1963 / NBRC 1671 / NRRL Y-8276</strain>
    </source>
</reference>
<feature type="compositionally biased region" description="Basic and acidic residues" evidence="1">
    <location>
        <begin position="235"/>
        <end position="250"/>
    </location>
</feature>
<dbReference type="EMBL" id="HE650821">
    <property type="protein sequence ID" value="CCF55868.1"/>
    <property type="molecule type" value="Genomic_DNA"/>
</dbReference>
<dbReference type="InParanoid" id="H2ANB8"/>
<feature type="compositionally biased region" description="Basic and acidic residues" evidence="1">
    <location>
        <begin position="92"/>
        <end position="101"/>
    </location>
</feature>
<dbReference type="eggNOG" id="KOG1946">
    <property type="taxonomic scope" value="Eukaryota"/>
</dbReference>
<feature type="domain" description="DM2" evidence="2">
    <location>
        <begin position="114"/>
        <end position="190"/>
    </location>
</feature>
<feature type="compositionally biased region" description="Polar residues" evidence="1">
    <location>
        <begin position="305"/>
        <end position="330"/>
    </location>
</feature>
<protein>
    <recommendedName>
        <fullName evidence="2">DM2 domain-containing protein</fullName>
    </recommendedName>
</protein>
<evidence type="ECO:0000256" key="1">
    <source>
        <dbReference type="SAM" id="MobiDB-lite"/>
    </source>
</evidence>
<feature type="compositionally biased region" description="Low complexity" evidence="1">
    <location>
        <begin position="290"/>
        <end position="304"/>
    </location>
</feature>
<accession>H2ANB8</accession>
<dbReference type="Gene3D" id="1.10.245.10">
    <property type="entry name" value="SWIB/MDM2 domain"/>
    <property type="match status" value="1"/>
</dbReference>
<dbReference type="AlphaFoldDB" id="H2ANB8"/>
<name>H2ANB8_KAZAF</name>
<feature type="region of interest" description="Disordered" evidence="1">
    <location>
        <begin position="92"/>
        <end position="117"/>
    </location>
</feature>
<dbReference type="Pfam" id="PF02201">
    <property type="entry name" value="SWIB"/>
    <property type="match status" value="1"/>
</dbReference>
<dbReference type="PANTHER" id="PTHR13844">
    <property type="entry name" value="SWI/SNF-RELATED MATRIX-ASSOCIATED ACTIN-DEPENDENT REGULATOR OF CHROMATIN SUBFAMILY D"/>
    <property type="match status" value="1"/>
</dbReference>
<dbReference type="Proteomes" id="UP000005220">
    <property type="component" value="Chromosome 1"/>
</dbReference>
<evidence type="ECO:0000259" key="2">
    <source>
        <dbReference type="PROSITE" id="PS51925"/>
    </source>
</evidence>
<dbReference type="SUPFAM" id="SSF47592">
    <property type="entry name" value="SWIB/MDM2 domain"/>
    <property type="match status" value="1"/>
</dbReference>
<dbReference type="KEGG" id="kaf:KAFR_0A04330"/>
<dbReference type="STRING" id="1071382.H2ANB8"/>
<dbReference type="InterPro" id="IPR019835">
    <property type="entry name" value="SWIB_domain"/>
</dbReference>